<accession>A0ABT9EDD7</accession>
<dbReference type="EMBL" id="JAUTWS010000192">
    <property type="protein sequence ID" value="MDO9714242.1"/>
    <property type="molecule type" value="Genomic_DNA"/>
</dbReference>
<comment type="caution">
    <text evidence="1">The sequence shown here is derived from an EMBL/GenBank/DDBJ whole genome shotgun (WGS) entry which is preliminary data.</text>
</comment>
<name>A0ABT9EDD7_9PROT</name>
<dbReference type="RefSeq" id="WP_305109078.1">
    <property type="nucleotide sequence ID" value="NZ_JAUTWS010000192.1"/>
</dbReference>
<proteinExistence type="predicted"/>
<dbReference type="Proteomes" id="UP001243009">
    <property type="component" value="Unassembled WGS sequence"/>
</dbReference>
<evidence type="ECO:0000313" key="1">
    <source>
        <dbReference type="EMBL" id="MDO9714242.1"/>
    </source>
</evidence>
<reference evidence="1 2" key="1">
    <citation type="submission" date="2023-08" db="EMBL/GenBank/DDBJ databases">
        <title>The draft genome sequence of Paracraurococcus sp. LOR1-02.</title>
        <authorList>
            <person name="Kingkaew E."/>
            <person name="Tanasupawat S."/>
        </authorList>
    </citation>
    <scope>NUCLEOTIDE SEQUENCE [LARGE SCALE GENOMIC DNA]</scope>
    <source>
        <strain evidence="1 2">LOR1-02</strain>
    </source>
</reference>
<gene>
    <name evidence="1" type="ORF">Q7A36_38480</name>
</gene>
<keyword evidence="2" id="KW-1185">Reference proteome</keyword>
<protein>
    <submittedName>
        <fullName evidence="1">Uncharacterized protein</fullName>
    </submittedName>
</protein>
<evidence type="ECO:0000313" key="2">
    <source>
        <dbReference type="Proteomes" id="UP001243009"/>
    </source>
</evidence>
<organism evidence="1 2">
    <name type="scientific">Paracraurococcus lichenis</name>
    <dbReference type="NCBI Taxonomy" id="3064888"/>
    <lineage>
        <taxon>Bacteria</taxon>
        <taxon>Pseudomonadati</taxon>
        <taxon>Pseudomonadota</taxon>
        <taxon>Alphaproteobacteria</taxon>
        <taxon>Acetobacterales</taxon>
        <taxon>Roseomonadaceae</taxon>
        <taxon>Paracraurococcus</taxon>
    </lineage>
</organism>
<sequence length="153" mass="16515">MRDLEPEALFCIAVLRTWVAAHRPDGAATPDWHAVCAEGELTDDAVQAFGAFLDALRRGMRRPLDIRCRLCPLVGRDEEFLLALLGALQRGDVLSGLDVLADWLEQPAVMPALPLAMRLAAAARDCEICIHAPAPAPPRSGSCNGSAWAARLH</sequence>